<gene>
    <name evidence="1" type="ORF">AVEN_11643_1</name>
</gene>
<name>A0A4Y2HGC5_ARAVE</name>
<protein>
    <submittedName>
        <fullName evidence="1">Uncharacterized protein</fullName>
    </submittedName>
</protein>
<evidence type="ECO:0000313" key="2">
    <source>
        <dbReference type="Proteomes" id="UP000499080"/>
    </source>
</evidence>
<evidence type="ECO:0000313" key="1">
    <source>
        <dbReference type="EMBL" id="GBM64371.1"/>
    </source>
</evidence>
<dbReference type="AlphaFoldDB" id="A0A4Y2HGC5"/>
<dbReference type="Proteomes" id="UP000499080">
    <property type="component" value="Unassembled WGS sequence"/>
</dbReference>
<organism evidence="1 2">
    <name type="scientific">Araneus ventricosus</name>
    <name type="common">Orbweaver spider</name>
    <name type="synonym">Epeira ventricosa</name>
    <dbReference type="NCBI Taxonomy" id="182803"/>
    <lineage>
        <taxon>Eukaryota</taxon>
        <taxon>Metazoa</taxon>
        <taxon>Ecdysozoa</taxon>
        <taxon>Arthropoda</taxon>
        <taxon>Chelicerata</taxon>
        <taxon>Arachnida</taxon>
        <taxon>Araneae</taxon>
        <taxon>Araneomorphae</taxon>
        <taxon>Entelegynae</taxon>
        <taxon>Araneoidea</taxon>
        <taxon>Araneidae</taxon>
        <taxon>Araneus</taxon>
    </lineage>
</organism>
<sequence length="91" mass="10581">MNLLLETRILRSSVPVSPARLETLFSGPRWFWEGEGAANKPPKTSPIHRSLRQKKSVDLADRSFLIFQKFLNQMKPMWISFVVQNELNLKL</sequence>
<proteinExistence type="predicted"/>
<accession>A0A4Y2HGC5</accession>
<dbReference type="EMBL" id="BGPR01001924">
    <property type="protein sequence ID" value="GBM64371.1"/>
    <property type="molecule type" value="Genomic_DNA"/>
</dbReference>
<comment type="caution">
    <text evidence="1">The sequence shown here is derived from an EMBL/GenBank/DDBJ whole genome shotgun (WGS) entry which is preliminary data.</text>
</comment>
<reference evidence="1 2" key="1">
    <citation type="journal article" date="2019" name="Sci. Rep.">
        <title>Orb-weaving spider Araneus ventricosus genome elucidates the spidroin gene catalogue.</title>
        <authorList>
            <person name="Kono N."/>
            <person name="Nakamura H."/>
            <person name="Ohtoshi R."/>
            <person name="Moran D.A.P."/>
            <person name="Shinohara A."/>
            <person name="Yoshida Y."/>
            <person name="Fujiwara M."/>
            <person name="Mori M."/>
            <person name="Tomita M."/>
            <person name="Arakawa K."/>
        </authorList>
    </citation>
    <scope>NUCLEOTIDE SEQUENCE [LARGE SCALE GENOMIC DNA]</scope>
</reference>
<keyword evidence="2" id="KW-1185">Reference proteome</keyword>